<dbReference type="AlphaFoldDB" id="D2QUG6"/>
<name>D2QUG6_SPILD</name>
<reference evidence="2 3" key="1">
    <citation type="journal article" date="2010" name="Stand. Genomic Sci.">
        <title>Complete genome sequence of Spirosoma linguale type strain (1).</title>
        <authorList>
            <person name="Lail K."/>
            <person name="Sikorski J."/>
            <person name="Saunders E."/>
            <person name="Lapidus A."/>
            <person name="Glavina Del Rio T."/>
            <person name="Copeland A."/>
            <person name="Tice H."/>
            <person name="Cheng J.-F."/>
            <person name="Lucas S."/>
            <person name="Nolan M."/>
            <person name="Bruce D."/>
            <person name="Goodwin L."/>
            <person name="Pitluck S."/>
            <person name="Ivanova N."/>
            <person name="Mavromatis K."/>
            <person name="Ovchinnikova G."/>
            <person name="Pati A."/>
            <person name="Chen A."/>
            <person name="Palaniappan K."/>
            <person name="Land M."/>
            <person name="Hauser L."/>
            <person name="Chang Y.-J."/>
            <person name="Jeffries C.D."/>
            <person name="Chain P."/>
            <person name="Brettin T."/>
            <person name="Detter J.C."/>
            <person name="Schuetze A."/>
            <person name="Rohde M."/>
            <person name="Tindall B.J."/>
            <person name="Goeker M."/>
            <person name="Bristow J."/>
            <person name="Eisen J.A."/>
            <person name="Markowitz V."/>
            <person name="Hugenholtz P."/>
            <person name="Kyrpides N.C."/>
            <person name="Klenk H.-P."/>
            <person name="Chen F."/>
        </authorList>
    </citation>
    <scope>NUCLEOTIDE SEQUENCE [LARGE SCALE GENOMIC DNA]</scope>
    <source>
        <strain evidence="3">ATCC 33905 / DSM 74 / LMG 10896 / Claus 1</strain>
    </source>
</reference>
<dbReference type="EMBL" id="CP001769">
    <property type="protein sequence ID" value="ADB42448.1"/>
    <property type="molecule type" value="Genomic_DNA"/>
</dbReference>
<evidence type="ECO:0000256" key="1">
    <source>
        <dbReference type="SAM" id="MobiDB-lite"/>
    </source>
</evidence>
<dbReference type="HOGENOM" id="CLU_2398102_0_0_10"/>
<keyword evidence="3" id="KW-1185">Reference proteome</keyword>
<sequence length="93" mass="10812">MQKDQFKRPPANWLSIQDESANGDGRPLPQRPKKNDQTLPANTPLTDEQQQIRRLQRELREAQMERSAEATRYIKKGGQHLLQGRPRGVPWEV</sequence>
<feature type="compositionally biased region" description="Polar residues" evidence="1">
    <location>
        <begin position="37"/>
        <end position="47"/>
    </location>
</feature>
<protein>
    <submittedName>
        <fullName evidence="2">Uncharacterized protein</fullName>
    </submittedName>
</protein>
<proteinExistence type="predicted"/>
<dbReference type="Proteomes" id="UP000002028">
    <property type="component" value="Chromosome"/>
</dbReference>
<dbReference type="KEGG" id="sli:Slin_6491"/>
<accession>D2QUG6</accession>
<organism evidence="2 3">
    <name type="scientific">Spirosoma linguale (strain ATCC 33905 / DSM 74 / LMG 10896 / Claus 1)</name>
    <dbReference type="NCBI Taxonomy" id="504472"/>
    <lineage>
        <taxon>Bacteria</taxon>
        <taxon>Pseudomonadati</taxon>
        <taxon>Bacteroidota</taxon>
        <taxon>Cytophagia</taxon>
        <taxon>Cytophagales</taxon>
        <taxon>Cytophagaceae</taxon>
        <taxon>Spirosoma</taxon>
    </lineage>
</organism>
<gene>
    <name evidence="2" type="ordered locus">Slin_6491</name>
</gene>
<evidence type="ECO:0000313" key="3">
    <source>
        <dbReference type="Proteomes" id="UP000002028"/>
    </source>
</evidence>
<evidence type="ECO:0000313" key="2">
    <source>
        <dbReference type="EMBL" id="ADB42448.1"/>
    </source>
</evidence>
<feature type="region of interest" description="Disordered" evidence="1">
    <location>
        <begin position="1"/>
        <end position="50"/>
    </location>
</feature>